<evidence type="ECO:0000313" key="1">
    <source>
        <dbReference type="EMBL" id="GAJ45878.1"/>
    </source>
</evidence>
<accession>A0A023DWQ0</accession>
<proteinExistence type="predicted"/>
<sequence>MNVRSALKAVSFEGGSGTNVKNMEKISRGVHEKDKLSLRFIRKRSFNEPNCSAFGVSASAVLKRAGTL</sequence>
<comment type="caution">
    <text evidence="1">The sequence shown here is derived from an EMBL/GenBank/DDBJ whole genome shotgun (WGS) entry which is preliminary data.</text>
</comment>
<evidence type="ECO:0000313" key="2">
    <source>
        <dbReference type="Proteomes" id="UP000024842"/>
    </source>
</evidence>
<protein>
    <submittedName>
        <fullName evidence="1">Uncharacterized protein</fullName>
    </submittedName>
</protein>
<organism evidence="1 2">
    <name type="scientific">Holospora elegans E1</name>
    <dbReference type="NCBI Taxonomy" id="1427503"/>
    <lineage>
        <taxon>Bacteria</taxon>
        <taxon>Pseudomonadati</taxon>
        <taxon>Pseudomonadota</taxon>
        <taxon>Alphaproteobacteria</taxon>
        <taxon>Holosporales</taxon>
        <taxon>Holosporaceae</taxon>
        <taxon>Holospora</taxon>
    </lineage>
</organism>
<dbReference type="EMBL" id="BAUP01000037">
    <property type="protein sequence ID" value="GAJ45878.1"/>
    <property type="molecule type" value="Genomic_DNA"/>
</dbReference>
<dbReference type="Proteomes" id="UP000024842">
    <property type="component" value="Unassembled WGS sequence"/>
</dbReference>
<reference evidence="1 2" key="1">
    <citation type="journal article" date="2014" name="FEMS Microbiol. Lett.">
        <title>Draft genome sequences of three Holospora species (Holospora obtusa, Holospora undulata, and Holospora elegans), endonuclear symbiotic bacteria of the ciliate Paramecium caudatum.</title>
        <authorList>
            <person name="Dohra H."/>
            <person name="Tanaka K."/>
            <person name="Suzuki T."/>
            <person name="Fujishima M."/>
            <person name="Suzuki H."/>
        </authorList>
    </citation>
    <scope>NUCLEOTIDE SEQUENCE [LARGE SCALE GENOMIC DNA]</scope>
    <source>
        <strain evidence="1 2">E1</strain>
    </source>
</reference>
<name>A0A023DWQ0_9PROT</name>
<keyword evidence="2" id="KW-1185">Reference proteome</keyword>
<dbReference type="RefSeq" id="WP_035543628.1">
    <property type="nucleotide sequence ID" value="NZ_BAUP01000037.1"/>
</dbReference>
<gene>
    <name evidence="1" type="ORF">HE1_00189</name>
</gene>
<dbReference type="AlphaFoldDB" id="A0A023DWQ0"/>